<dbReference type="GO" id="GO:0005524">
    <property type="term" value="F:ATP binding"/>
    <property type="evidence" value="ECO:0007669"/>
    <property type="project" value="UniProtKB-KW"/>
</dbReference>
<dbReference type="SUPFAM" id="SSF52540">
    <property type="entry name" value="P-loop containing nucleoside triphosphate hydrolases"/>
    <property type="match status" value="1"/>
</dbReference>
<evidence type="ECO:0000256" key="3">
    <source>
        <dbReference type="ARBA" id="ARBA00022741"/>
    </source>
</evidence>
<dbReference type="Gene3D" id="3.40.50.300">
    <property type="entry name" value="P-loop containing nucleotide triphosphate hydrolases"/>
    <property type="match status" value="1"/>
</dbReference>
<protein>
    <submittedName>
        <fullName evidence="8">ABC transporter ATP-binding protein</fullName>
    </submittedName>
</protein>
<reference evidence="8" key="1">
    <citation type="submission" date="2022-08" db="EMBL/GenBank/DDBJ databases">
        <authorList>
            <person name="Deng Y."/>
            <person name="Han X.-F."/>
            <person name="Zhang Y.-Q."/>
        </authorList>
    </citation>
    <scope>NUCLEOTIDE SEQUENCE</scope>
    <source>
        <strain evidence="8">CPCC 203386</strain>
    </source>
</reference>
<dbReference type="PROSITE" id="PS00211">
    <property type="entry name" value="ABC_TRANSPORTER_1"/>
    <property type="match status" value="1"/>
</dbReference>
<keyword evidence="9" id="KW-1185">Reference proteome</keyword>
<evidence type="ECO:0000313" key="9">
    <source>
        <dbReference type="Proteomes" id="UP001165586"/>
    </source>
</evidence>
<dbReference type="Proteomes" id="UP001165586">
    <property type="component" value="Unassembled WGS sequence"/>
</dbReference>
<feature type="domain" description="ABC transporter" evidence="7">
    <location>
        <begin position="4"/>
        <end position="240"/>
    </location>
</feature>
<dbReference type="InterPro" id="IPR008995">
    <property type="entry name" value="Mo/tungstate-bd_C_term_dom"/>
</dbReference>
<dbReference type="InterPro" id="IPR013611">
    <property type="entry name" value="Transp-assoc_OB_typ2"/>
</dbReference>
<dbReference type="InterPro" id="IPR027417">
    <property type="entry name" value="P-loop_NTPase"/>
</dbReference>
<dbReference type="PANTHER" id="PTHR43875">
    <property type="entry name" value="MALTODEXTRIN IMPORT ATP-BINDING PROTEIN MSMX"/>
    <property type="match status" value="1"/>
</dbReference>
<name>A0ABT2H3N7_9MICO</name>
<organism evidence="8 9">
    <name type="scientific">Herbiconiux daphne</name>
    <dbReference type="NCBI Taxonomy" id="2970914"/>
    <lineage>
        <taxon>Bacteria</taxon>
        <taxon>Bacillati</taxon>
        <taxon>Actinomycetota</taxon>
        <taxon>Actinomycetes</taxon>
        <taxon>Micrococcales</taxon>
        <taxon>Microbacteriaceae</taxon>
        <taxon>Herbiconiux</taxon>
    </lineage>
</organism>
<evidence type="ECO:0000256" key="5">
    <source>
        <dbReference type="ARBA" id="ARBA00022967"/>
    </source>
</evidence>
<dbReference type="SUPFAM" id="SSF50331">
    <property type="entry name" value="MOP-like"/>
    <property type="match status" value="1"/>
</dbReference>
<dbReference type="Pfam" id="PF00005">
    <property type="entry name" value="ABC_tran"/>
    <property type="match status" value="1"/>
</dbReference>
<dbReference type="PANTHER" id="PTHR43875:SF15">
    <property type="entry name" value="TREHALOSE IMPORT ATP-BINDING PROTEIN SUGC"/>
    <property type="match status" value="1"/>
</dbReference>
<keyword evidence="1" id="KW-0813">Transport</keyword>
<keyword evidence="2" id="KW-1003">Cell membrane</keyword>
<keyword evidence="3" id="KW-0547">Nucleotide-binding</keyword>
<comment type="caution">
    <text evidence="8">The sequence shown here is derived from an EMBL/GenBank/DDBJ whole genome shotgun (WGS) entry which is preliminary data.</text>
</comment>
<dbReference type="RefSeq" id="WP_259539382.1">
    <property type="nucleotide sequence ID" value="NZ_JANLCJ010000004.1"/>
</dbReference>
<proteinExistence type="predicted"/>
<accession>A0ABT2H3N7</accession>
<dbReference type="InterPro" id="IPR047641">
    <property type="entry name" value="ABC_transpr_MalK/UgpC-like"/>
</dbReference>
<keyword evidence="4 8" id="KW-0067">ATP-binding</keyword>
<gene>
    <name evidence="8" type="ORF">N1032_12280</name>
</gene>
<dbReference type="PROSITE" id="PS50893">
    <property type="entry name" value="ABC_TRANSPORTER_2"/>
    <property type="match status" value="1"/>
</dbReference>
<dbReference type="EMBL" id="JANLCJ010000004">
    <property type="protein sequence ID" value="MCS5734517.1"/>
    <property type="molecule type" value="Genomic_DNA"/>
</dbReference>
<evidence type="ECO:0000313" key="8">
    <source>
        <dbReference type="EMBL" id="MCS5734517.1"/>
    </source>
</evidence>
<dbReference type="InterPro" id="IPR003593">
    <property type="entry name" value="AAA+_ATPase"/>
</dbReference>
<evidence type="ECO:0000256" key="2">
    <source>
        <dbReference type="ARBA" id="ARBA00022475"/>
    </source>
</evidence>
<dbReference type="InterPro" id="IPR017871">
    <property type="entry name" value="ABC_transporter-like_CS"/>
</dbReference>
<evidence type="ECO:0000259" key="7">
    <source>
        <dbReference type="PROSITE" id="PS50893"/>
    </source>
</evidence>
<dbReference type="SMART" id="SM00382">
    <property type="entry name" value="AAA"/>
    <property type="match status" value="1"/>
</dbReference>
<sequence length="382" mass="40639">MSGVRIAGLRKEYGSAVAVQDIDLDIAPGEFVALLGPSGCGKTTTLRCLAGLEVPTRGEISIGEKPVFSAEKSLFVPPEKRKIGMVFQSYALWPHMTVGANVGYPLKLAKVDKKTAAGQVQDLLQRVHLGDRTSQMAVALSGGQQQRVALARAMVNRPAVMLFDEPLSNLDAKLRLSMRAQIRELHDEFGTTSVYVTHDQEEAIALADRVVVMNAGLIEQLGTPTQLYTRPASAFVADFMGFQNVLPARVESVLPGELVVSLTGTPSLLRLHDDSGRWGPGDEIAIAFRSGHVRVRIGDSTSPGVLRGRVRRTSYLGSSQRVLVDVGGVAIRAQVDEGEFALFGPDDLAPGREVDLEISADTIVPLAAAGAPVAASTAPVGV</sequence>
<dbReference type="Gene3D" id="2.40.50.100">
    <property type="match status" value="1"/>
</dbReference>
<dbReference type="InterPro" id="IPR003439">
    <property type="entry name" value="ABC_transporter-like_ATP-bd"/>
</dbReference>
<evidence type="ECO:0000256" key="1">
    <source>
        <dbReference type="ARBA" id="ARBA00022448"/>
    </source>
</evidence>
<keyword evidence="5" id="KW-1278">Translocase</keyword>
<dbReference type="Pfam" id="PF08402">
    <property type="entry name" value="TOBE_2"/>
    <property type="match status" value="1"/>
</dbReference>
<evidence type="ECO:0000256" key="4">
    <source>
        <dbReference type="ARBA" id="ARBA00022840"/>
    </source>
</evidence>
<keyword evidence="6" id="KW-0472">Membrane</keyword>
<evidence type="ECO:0000256" key="6">
    <source>
        <dbReference type="ARBA" id="ARBA00023136"/>
    </source>
</evidence>